<evidence type="ECO:0000256" key="4">
    <source>
        <dbReference type="ARBA" id="ARBA00023136"/>
    </source>
</evidence>
<evidence type="ECO:0000256" key="3">
    <source>
        <dbReference type="ARBA" id="ARBA00022729"/>
    </source>
</evidence>
<keyword evidence="2" id="KW-1003">Cell membrane</keyword>
<dbReference type="Proteomes" id="UP000261811">
    <property type="component" value="Unassembled WGS sequence"/>
</dbReference>
<dbReference type="Gene3D" id="3.40.50.2300">
    <property type="match status" value="2"/>
</dbReference>
<dbReference type="GO" id="GO:0005886">
    <property type="term" value="C:plasma membrane"/>
    <property type="evidence" value="ECO:0007669"/>
    <property type="project" value="UniProtKB-SubCell"/>
</dbReference>
<dbReference type="InterPro" id="IPR050957">
    <property type="entry name" value="BMP_lipoprotein"/>
</dbReference>
<proteinExistence type="predicted"/>
<dbReference type="PANTHER" id="PTHR34296">
    <property type="entry name" value="TRANSCRIPTIONAL ACTIVATOR PROTEIN MED"/>
    <property type="match status" value="1"/>
</dbReference>
<name>A0A372JBB5_9ACTN</name>
<dbReference type="AlphaFoldDB" id="A0A372JBB5"/>
<feature type="signal peptide" evidence="6">
    <location>
        <begin position="1"/>
        <end position="22"/>
    </location>
</feature>
<keyword evidence="3 6" id="KW-0732">Signal</keyword>
<evidence type="ECO:0000256" key="6">
    <source>
        <dbReference type="SAM" id="SignalP"/>
    </source>
</evidence>
<feature type="domain" description="ABC transporter substrate-binding protein PnrA-like" evidence="7">
    <location>
        <begin position="40"/>
        <end position="292"/>
    </location>
</feature>
<sequence>MRARAVRPGLGLGLVLAGCAVAGCGAPTPARPEGVVRVGVALTPDGLGDLALNDSALAGLDRARKDADIEPVTAAARAGETDADREARVRNLAGRGLPMVVALGSAYTAPVERVAASFPRTRFLIVDPAGCAVTGRNVMGACFHPEKAAYLAGAAAALRSRTGVLGFVGGRDAWTARFQRGFEAGARKARPDVRLLPARFAASPAEGRAAAKAETDAGADVVFQAAGGAGEAVVQTVAAAGRYVVGSVGDQYAQPRLAAYRDRILTSALVRVDLAVARFVHTALPGAGFLQGTVKLDLASGGAAYSTAGGHLEDLRPRLERLKYAEIDHPTRM</sequence>
<evidence type="ECO:0000256" key="1">
    <source>
        <dbReference type="ARBA" id="ARBA00004236"/>
    </source>
</evidence>
<keyword evidence="5" id="KW-0449">Lipoprotein</keyword>
<comment type="subcellular location">
    <subcellularLocation>
        <location evidence="1">Cell membrane</location>
    </subcellularLocation>
</comment>
<evidence type="ECO:0000313" key="8">
    <source>
        <dbReference type="EMBL" id="RFU37297.1"/>
    </source>
</evidence>
<gene>
    <name evidence="8" type="ORF">DZF91_33575</name>
</gene>
<evidence type="ECO:0000256" key="2">
    <source>
        <dbReference type="ARBA" id="ARBA00022475"/>
    </source>
</evidence>
<dbReference type="InterPro" id="IPR003760">
    <property type="entry name" value="PnrA-like"/>
</dbReference>
<dbReference type="OrthoDB" id="9784230at2"/>
<evidence type="ECO:0000256" key="5">
    <source>
        <dbReference type="ARBA" id="ARBA00023288"/>
    </source>
</evidence>
<evidence type="ECO:0000259" key="7">
    <source>
        <dbReference type="Pfam" id="PF02608"/>
    </source>
</evidence>
<organism evidence="8 9">
    <name type="scientific">Actinomadura logoneensis</name>
    <dbReference type="NCBI Taxonomy" id="2293572"/>
    <lineage>
        <taxon>Bacteria</taxon>
        <taxon>Bacillati</taxon>
        <taxon>Actinomycetota</taxon>
        <taxon>Actinomycetes</taxon>
        <taxon>Streptosporangiales</taxon>
        <taxon>Thermomonosporaceae</taxon>
        <taxon>Actinomadura</taxon>
    </lineage>
</organism>
<feature type="chain" id="PRO_5016893756" evidence="6">
    <location>
        <begin position="23"/>
        <end position="333"/>
    </location>
</feature>
<reference evidence="8 9" key="1">
    <citation type="submission" date="2018-08" db="EMBL/GenBank/DDBJ databases">
        <title>Actinomadura jelena sp. nov., a novel Actinomycete isolated from soil in Chad.</title>
        <authorList>
            <person name="Shi L."/>
        </authorList>
    </citation>
    <scope>NUCLEOTIDE SEQUENCE [LARGE SCALE GENOMIC DNA]</scope>
    <source>
        <strain evidence="8 9">NEAU-G17</strain>
    </source>
</reference>
<keyword evidence="9" id="KW-1185">Reference proteome</keyword>
<dbReference type="RefSeq" id="WP_117361068.1">
    <property type="nucleotide sequence ID" value="NZ_QURH01000985.1"/>
</dbReference>
<protein>
    <submittedName>
        <fullName evidence="8">BMP family ABC transporter substrate-binding protein</fullName>
    </submittedName>
</protein>
<accession>A0A372JBB5</accession>
<dbReference type="EMBL" id="QURH01000985">
    <property type="protein sequence ID" value="RFU37297.1"/>
    <property type="molecule type" value="Genomic_DNA"/>
</dbReference>
<dbReference type="PANTHER" id="PTHR34296:SF2">
    <property type="entry name" value="ABC TRANSPORTER GUANOSINE-BINDING PROTEIN NUPN"/>
    <property type="match status" value="1"/>
</dbReference>
<dbReference type="PROSITE" id="PS51257">
    <property type="entry name" value="PROKAR_LIPOPROTEIN"/>
    <property type="match status" value="1"/>
</dbReference>
<comment type="caution">
    <text evidence="8">The sequence shown here is derived from an EMBL/GenBank/DDBJ whole genome shotgun (WGS) entry which is preliminary data.</text>
</comment>
<dbReference type="Pfam" id="PF02608">
    <property type="entry name" value="Bmp"/>
    <property type="match status" value="1"/>
</dbReference>
<keyword evidence="4" id="KW-0472">Membrane</keyword>
<evidence type="ECO:0000313" key="9">
    <source>
        <dbReference type="Proteomes" id="UP000261811"/>
    </source>
</evidence>